<evidence type="ECO:0000313" key="4">
    <source>
        <dbReference type="EMBL" id="OGY24028.1"/>
    </source>
</evidence>
<dbReference type="SUPFAM" id="SSF52172">
    <property type="entry name" value="CheY-like"/>
    <property type="match status" value="1"/>
</dbReference>
<comment type="caution">
    <text evidence="4">The sequence shown here is derived from an EMBL/GenBank/DDBJ whole genome shotgun (WGS) entry which is preliminary data.</text>
</comment>
<sequence length="122" mass="13996">MAKVLLIEDDLLMVRMYKKKFIHDGFETETALDGEEGLEKVRTFQPDIIVLDIMMPHMSGVEFLEHVREENLATSVPVLILTNLSTTQKEVEQSIKLGAKEILLKTEVTPIQLVEKIKQYLK</sequence>
<organism evidence="4 5">
    <name type="scientific">Candidatus Woykebacteria bacterium RBG_13_40_7b</name>
    <dbReference type="NCBI Taxonomy" id="1802594"/>
    <lineage>
        <taxon>Bacteria</taxon>
        <taxon>Candidatus Woykeibacteriota</taxon>
    </lineage>
</organism>
<gene>
    <name evidence="4" type="ORF">A2Y57_02235</name>
</gene>
<evidence type="ECO:0000256" key="2">
    <source>
        <dbReference type="PROSITE-ProRule" id="PRU00169"/>
    </source>
</evidence>
<feature type="domain" description="Response regulatory" evidence="3">
    <location>
        <begin position="3"/>
        <end position="120"/>
    </location>
</feature>
<dbReference type="SMART" id="SM00448">
    <property type="entry name" value="REC"/>
    <property type="match status" value="1"/>
</dbReference>
<protein>
    <recommendedName>
        <fullName evidence="3">Response regulatory domain-containing protein</fullName>
    </recommendedName>
</protein>
<accession>A0A1G1W8N6</accession>
<dbReference type="EMBL" id="MHCQ01000032">
    <property type="protein sequence ID" value="OGY24028.1"/>
    <property type="molecule type" value="Genomic_DNA"/>
</dbReference>
<dbReference type="GO" id="GO:0000160">
    <property type="term" value="P:phosphorelay signal transduction system"/>
    <property type="evidence" value="ECO:0007669"/>
    <property type="project" value="InterPro"/>
</dbReference>
<dbReference type="PROSITE" id="PS50110">
    <property type="entry name" value="RESPONSE_REGULATORY"/>
    <property type="match status" value="1"/>
</dbReference>
<dbReference type="InterPro" id="IPR001789">
    <property type="entry name" value="Sig_transdc_resp-reg_receiver"/>
</dbReference>
<dbReference type="PANTHER" id="PTHR44591:SF3">
    <property type="entry name" value="RESPONSE REGULATORY DOMAIN-CONTAINING PROTEIN"/>
    <property type="match status" value="1"/>
</dbReference>
<dbReference type="InterPro" id="IPR050595">
    <property type="entry name" value="Bact_response_regulator"/>
</dbReference>
<reference evidence="4 5" key="1">
    <citation type="journal article" date="2016" name="Nat. Commun.">
        <title>Thousands of microbial genomes shed light on interconnected biogeochemical processes in an aquifer system.</title>
        <authorList>
            <person name="Anantharaman K."/>
            <person name="Brown C.T."/>
            <person name="Hug L.A."/>
            <person name="Sharon I."/>
            <person name="Castelle C.J."/>
            <person name="Probst A.J."/>
            <person name="Thomas B.C."/>
            <person name="Singh A."/>
            <person name="Wilkins M.J."/>
            <person name="Karaoz U."/>
            <person name="Brodie E.L."/>
            <person name="Williams K.H."/>
            <person name="Hubbard S.S."/>
            <person name="Banfield J.F."/>
        </authorList>
    </citation>
    <scope>NUCLEOTIDE SEQUENCE [LARGE SCALE GENOMIC DNA]</scope>
</reference>
<name>A0A1G1W8N6_9BACT</name>
<dbReference type="Proteomes" id="UP000177103">
    <property type="component" value="Unassembled WGS sequence"/>
</dbReference>
<evidence type="ECO:0000259" key="3">
    <source>
        <dbReference type="PROSITE" id="PS50110"/>
    </source>
</evidence>
<evidence type="ECO:0000313" key="5">
    <source>
        <dbReference type="Proteomes" id="UP000177103"/>
    </source>
</evidence>
<dbReference type="Gene3D" id="3.40.50.2300">
    <property type="match status" value="1"/>
</dbReference>
<dbReference type="Pfam" id="PF00072">
    <property type="entry name" value="Response_reg"/>
    <property type="match status" value="1"/>
</dbReference>
<feature type="modified residue" description="4-aspartylphosphate" evidence="2">
    <location>
        <position position="52"/>
    </location>
</feature>
<dbReference type="InterPro" id="IPR011006">
    <property type="entry name" value="CheY-like_superfamily"/>
</dbReference>
<keyword evidence="1 2" id="KW-0597">Phosphoprotein</keyword>
<proteinExistence type="predicted"/>
<dbReference type="PANTHER" id="PTHR44591">
    <property type="entry name" value="STRESS RESPONSE REGULATOR PROTEIN 1"/>
    <property type="match status" value="1"/>
</dbReference>
<dbReference type="AlphaFoldDB" id="A0A1G1W8N6"/>
<evidence type="ECO:0000256" key="1">
    <source>
        <dbReference type="ARBA" id="ARBA00022553"/>
    </source>
</evidence>